<name>A0A8K0RCG3_9PLEO</name>
<organism evidence="1 2">
    <name type="scientific">Paraphoma chrysanthemicola</name>
    <dbReference type="NCBI Taxonomy" id="798071"/>
    <lineage>
        <taxon>Eukaryota</taxon>
        <taxon>Fungi</taxon>
        <taxon>Dikarya</taxon>
        <taxon>Ascomycota</taxon>
        <taxon>Pezizomycotina</taxon>
        <taxon>Dothideomycetes</taxon>
        <taxon>Pleosporomycetidae</taxon>
        <taxon>Pleosporales</taxon>
        <taxon>Pleosporineae</taxon>
        <taxon>Phaeosphaeriaceae</taxon>
        <taxon>Paraphoma</taxon>
    </lineage>
</organism>
<comment type="caution">
    <text evidence="1">The sequence shown here is derived from an EMBL/GenBank/DDBJ whole genome shotgun (WGS) entry which is preliminary data.</text>
</comment>
<protein>
    <submittedName>
        <fullName evidence="1">Uncharacterized protein</fullName>
    </submittedName>
</protein>
<evidence type="ECO:0000313" key="2">
    <source>
        <dbReference type="Proteomes" id="UP000813461"/>
    </source>
</evidence>
<gene>
    <name evidence="1" type="ORF">FB567DRAFT_518470</name>
</gene>
<evidence type="ECO:0000313" key="1">
    <source>
        <dbReference type="EMBL" id="KAH7091347.1"/>
    </source>
</evidence>
<dbReference type="OrthoDB" id="2549237at2759"/>
<keyword evidence="2" id="KW-1185">Reference proteome</keyword>
<reference evidence="1" key="1">
    <citation type="journal article" date="2021" name="Nat. Commun.">
        <title>Genetic determinants of endophytism in the Arabidopsis root mycobiome.</title>
        <authorList>
            <person name="Mesny F."/>
            <person name="Miyauchi S."/>
            <person name="Thiergart T."/>
            <person name="Pickel B."/>
            <person name="Atanasova L."/>
            <person name="Karlsson M."/>
            <person name="Huettel B."/>
            <person name="Barry K.W."/>
            <person name="Haridas S."/>
            <person name="Chen C."/>
            <person name="Bauer D."/>
            <person name="Andreopoulos W."/>
            <person name="Pangilinan J."/>
            <person name="LaButti K."/>
            <person name="Riley R."/>
            <person name="Lipzen A."/>
            <person name="Clum A."/>
            <person name="Drula E."/>
            <person name="Henrissat B."/>
            <person name="Kohler A."/>
            <person name="Grigoriev I.V."/>
            <person name="Martin F.M."/>
            <person name="Hacquard S."/>
        </authorList>
    </citation>
    <scope>NUCLEOTIDE SEQUENCE</scope>
    <source>
        <strain evidence="1">MPI-SDFR-AT-0120</strain>
    </source>
</reference>
<dbReference type="SUPFAM" id="SSF48371">
    <property type="entry name" value="ARM repeat"/>
    <property type="match status" value="1"/>
</dbReference>
<proteinExistence type="predicted"/>
<dbReference type="InterPro" id="IPR016024">
    <property type="entry name" value="ARM-type_fold"/>
</dbReference>
<accession>A0A8K0RCG3</accession>
<dbReference type="EMBL" id="JAGMVJ010000004">
    <property type="protein sequence ID" value="KAH7091347.1"/>
    <property type="molecule type" value="Genomic_DNA"/>
</dbReference>
<sequence>MATSLSTHHIRRCKRRELCDYFKTLPYQDRADEVTQQLLQAIERGSITPATFATWLGVSKSVNALVQALRQRFSVIVRKDAVKHLGKSFRSPRWKIVWDGLGGTSGLLNVFSQLSVHEVREACKALGRCGKGSDFLEKRKVITELFLGLQPSEFPKAPFKSTDKRPLAKHYRHLLPSCDEELVARVLSGDLSGRWQSLKDDYWMRYHPELMRREQFRSLRTDPTASIDEKQLGDLVNQYPKGTGVIPGFSASMDFALSILQGLVERDAPHLDDYFVINTLARPLLHRALKKNNVWRNIEEIVTAIMQYLEKHPLAGKEFGTTEGDVLHLVASCWSHRPDVFEGTLRKLCSHPVYGTSKHNELTDWDDFLSGIRPSRRYALLRICFQESTGLDIDDNNDLRKVEGKLSDDLLNRLSAEESLKLVRHMRAVRVDDNVIHVWRANTILNIMSTFGGTHADCDLYETILQNQAGRQEEAIMLAAGRLDARKRQAKSASKPEERTFYAQSALYFAVASGSPALYQETLRWADRFSRDPLVFRELYPQHPQSYPREVIRMLSGVPENYEGSGDMANIRKRVQLCNDILVGMFDTACQALREPSFNVQNWHSTLEIFQLVVKERIKQSKKLRKTLSATDEQVYSVLWDHTIEMLIAVEEKANRDEYERLGANTVLGLLEYTRNTEVTFDTQEWSTYKFINNLARRRDILWQKLRPTVHPAVLSLPKPLPRGLAIQHLVPSWAPIVPNLEELAPFIASRVRSAVFPEPNEILQSAPLDEESTAAIGVFVDSYHDAIQLFIPKSCDDAERGRRAKKAWSYAMGPLSRDRMSEKEAHRFWNKAFPEAIQNQLDFAVTPTKDRCWPLLPEVDDPAEPRDWNPFASGRPNEQSRSLGSITCLDLSLAVNNYTPYEATIQSRLRGLPDPDVPADQVETRKIWNSNRNLGEGGVLSALLYLELKFGAAHGRLLGTPFPSEEDARYPSLYLDPEFDGEELNHFTAARCIEGHLDLVPPQLLRQSARNMMVALEASKEGDATGELELALTLLVRLAESDRPGLAHDLALQTVLGRQTASSWHRKLLKSSWFRRLSAKEAQACFSAFADAVLERIETSSSNETEKEGEDLVQNLDDDAPPKQTFVKVTTIKMLAQLLQGTEFVGEDIAFSVLSKLLQRASHVDVRINAIKGLLSMLETSSKELAEEILVVLKSVIAESASLGRALPSDNSGEEDINVKESSPVLSFFIDHYQRSSSNSEHFRTFVSSILLPALEHRTTLTKEWSTRFLKKYGYEGDDLILPIEPRDAGNILKILRVETDKTCFLPYSLVERHVNYSVFKLAPPDPVTEFNNKLRNDRSLRSKSEVQTWLLTYGEKNDRCDHSSIFNILHLLDNPSKLSDHTGITPKFIHEQFLRLFTTVVQADAPTYSHFGRIFAALLNGTYLSKPWWPEHGKPIVEAMIEHVDSLRTRQWERDPNRKPAVLPDTFPWRLLLLDFPWPKRDDTDEKRETKCKQFAKALAATIDGMSGGIYHLKLAQLKTYLALDPISSSADRSVEKKIGHYTIYTERRDVLRDMLILNRILIAIYLGDISTTKLSWITKPDFLKVDVASHLLDAVGEDDWEKIVDKDLRQRVDWRIAQWIRCESEEVRRVGVEVERRLRFQFD</sequence>
<dbReference type="Proteomes" id="UP000813461">
    <property type="component" value="Unassembled WGS sequence"/>
</dbReference>